<dbReference type="InterPro" id="IPR056490">
    <property type="entry name" value="Rcc01698_C"/>
</dbReference>
<feature type="domain" description="Rcc01698-like C-terminal" evidence="2">
    <location>
        <begin position="243"/>
        <end position="342"/>
    </location>
</feature>
<dbReference type="Pfam" id="PF23666">
    <property type="entry name" value="Rcc01698_C"/>
    <property type="match status" value="1"/>
</dbReference>
<evidence type="ECO:0000259" key="2">
    <source>
        <dbReference type="Pfam" id="PF23666"/>
    </source>
</evidence>
<dbReference type="STRING" id="555512.SAMN04487993_102640"/>
<evidence type="ECO:0000313" key="3">
    <source>
        <dbReference type="EMBL" id="SDJ32871.1"/>
    </source>
</evidence>
<dbReference type="Pfam" id="PF13550">
    <property type="entry name" value="Phage-tail_3"/>
    <property type="match status" value="1"/>
</dbReference>
<proteinExistence type="predicted"/>
<evidence type="ECO:0000313" key="4">
    <source>
        <dbReference type="Proteomes" id="UP000199093"/>
    </source>
</evidence>
<accession>A0A1G8SUK9</accession>
<dbReference type="AlphaFoldDB" id="A0A1G8SUK9"/>
<dbReference type="InterPro" id="IPR032876">
    <property type="entry name" value="J_dom"/>
</dbReference>
<evidence type="ECO:0000259" key="1">
    <source>
        <dbReference type="Pfam" id="PF13550"/>
    </source>
</evidence>
<keyword evidence="4" id="KW-1185">Reference proteome</keyword>
<name>A0A1G8SUK9_9RHOB</name>
<feature type="domain" description="Tip attachment protein J" evidence="1">
    <location>
        <begin position="1"/>
        <end position="150"/>
    </location>
</feature>
<reference evidence="3 4" key="1">
    <citation type="submission" date="2016-10" db="EMBL/GenBank/DDBJ databases">
        <authorList>
            <person name="de Groot N.N."/>
        </authorList>
    </citation>
    <scope>NUCLEOTIDE SEQUENCE [LARGE SCALE GENOMIC DNA]</scope>
    <source>
        <strain evidence="3 4">DSM 26424</strain>
    </source>
</reference>
<dbReference type="Proteomes" id="UP000199093">
    <property type="component" value="Unassembled WGS sequence"/>
</dbReference>
<sequence>MLAHGFDAIERDGALIFLPRSGRRALPLDPAGFALSEEVEGGLVQSRASAAELAGRVRLRFVEADGDHAVVAEEAVLPDDRTHAVAETELALTLTRAEGRMVAERWLSEARVARETLRFALPPSQLALGAGDVVSIPAASGRTLARIDRVDLGAQQLVEAVRIEPDIYLPAEFADTPPSLRPSVAAAPVLPLFLDLPLMGGDEVPHAPHLAIAADPWPGAVAVYDAATDSDYVLNEVIAAATVTGVTEADLPAHPAGRIDRGAPLRIRLRGGTLQSVSDAALLGGANLLAIGDGSPGAWELLQFRDAALVAPGVWHIAHRLRGQLGTDGTAPALWPAGSRVVVLDGAAQQIALSPAARGQARHFRIGPARRGYDDPSYVHVVAAFDGNGLRPYRPAHLRAERAGPGLTLRWIRRTRIDGDGWDTPEVPLGEESEAYLLRLSQGGTLLREVTLGAPVWQISPAAEGLSGLIEVQVAQISARYGPGPFARLILSV</sequence>
<gene>
    <name evidence="3" type="ORF">SAMN04487993_102640</name>
</gene>
<protein>
    <submittedName>
        <fullName evidence="3">Putative phage tail protein</fullName>
    </submittedName>
</protein>
<dbReference type="EMBL" id="FNEJ01000026">
    <property type="protein sequence ID" value="SDJ32871.1"/>
    <property type="molecule type" value="Genomic_DNA"/>
</dbReference>
<organism evidence="3 4">
    <name type="scientific">Salipiger marinus</name>
    <dbReference type="NCBI Taxonomy" id="555512"/>
    <lineage>
        <taxon>Bacteria</taxon>
        <taxon>Pseudomonadati</taxon>
        <taxon>Pseudomonadota</taxon>
        <taxon>Alphaproteobacteria</taxon>
        <taxon>Rhodobacterales</taxon>
        <taxon>Roseobacteraceae</taxon>
        <taxon>Salipiger</taxon>
    </lineage>
</organism>